<accession>A0ABY2Q1D3</accession>
<dbReference type="SUPFAM" id="SSF55729">
    <property type="entry name" value="Acyl-CoA N-acyltransferases (Nat)"/>
    <property type="match status" value="1"/>
</dbReference>
<evidence type="ECO:0000256" key="1">
    <source>
        <dbReference type="SAM" id="MobiDB-lite"/>
    </source>
</evidence>
<dbReference type="Pfam" id="PF13480">
    <property type="entry name" value="Acetyltransf_6"/>
    <property type="match status" value="1"/>
</dbReference>
<protein>
    <submittedName>
        <fullName evidence="3">GNAT family N-acetyltransferase</fullName>
    </submittedName>
</protein>
<sequence>MFEVAVENSFDFQSPEYASLFARSVASAFQHPRWLSALYGKLAIGNSIAPLIIVIRFADDKRLAMVLPLVRQRYAMLRVVEFADMRVSDYVSPVTDAATFAQIAADPACVAAIRRLCRPYDLLRIGKLADQSLRLERLFDIERESMGMNAYATPLDETYPLWRQRRLERSYCKELDKKSRQLHRKGAVRFECARDAAAIDATFEAMKFYRGLRFGDPKNGGDLLQLPAYYDFYRGMALDGRDDATRTYTLWLDDRVIAGVLGLAHRDSSFLVILGGFDFENFKNQSIGSLMFEQVARDCIERGERVLDFTIGDERYKLTFGAEPATMWKISRPGSPLGYAAELITERMPAVKSLARRIFHKPHETSGQADAAKSVPKEVTPG</sequence>
<proteinExistence type="predicted"/>
<comment type="caution">
    <text evidence="3">The sequence shown here is derived from an EMBL/GenBank/DDBJ whole genome shotgun (WGS) entry which is preliminary data.</text>
</comment>
<dbReference type="Proteomes" id="UP000306441">
    <property type="component" value="Unassembled WGS sequence"/>
</dbReference>
<evidence type="ECO:0000313" key="3">
    <source>
        <dbReference type="EMBL" id="THF54549.1"/>
    </source>
</evidence>
<reference evidence="3 4" key="1">
    <citation type="submission" date="2019-04" db="EMBL/GenBank/DDBJ databases">
        <title>Mesorhizobium composti sp. nov., isolated from compost.</title>
        <authorList>
            <person name="Lin S.-Y."/>
            <person name="Hameed A."/>
            <person name="Hsieh Y.-T."/>
            <person name="Young C.-C."/>
        </authorList>
    </citation>
    <scope>NUCLEOTIDE SEQUENCE [LARGE SCALE GENOMIC DNA]</scope>
    <source>
        <strain evidence="3 4">CC-YTH430</strain>
    </source>
</reference>
<evidence type="ECO:0000313" key="4">
    <source>
        <dbReference type="Proteomes" id="UP000306441"/>
    </source>
</evidence>
<organism evidence="3 4">
    <name type="scientific">Ollibium composti</name>
    <dbReference type="NCBI Taxonomy" id="2675109"/>
    <lineage>
        <taxon>Bacteria</taxon>
        <taxon>Pseudomonadati</taxon>
        <taxon>Pseudomonadota</taxon>
        <taxon>Alphaproteobacteria</taxon>
        <taxon>Hyphomicrobiales</taxon>
        <taxon>Phyllobacteriaceae</taxon>
        <taxon>Ollibium</taxon>
    </lineage>
</organism>
<dbReference type="InterPro" id="IPR016181">
    <property type="entry name" value="Acyl_CoA_acyltransferase"/>
</dbReference>
<evidence type="ECO:0000259" key="2">
    <source>
        <dbReference type="Pfam" id="PF13480"/>
    </source>
</evidence>
<name>A0ABY2Q1D3_9HYPH</name>
<dbReference type="InterPro" id="IPR038740">
    <property type="entry name" value="BioF2-like_GNAT_dom"/>
</dbReference>
<dbReference type="EMBL" id="SSNY01000018">
    <property type="protein sequence ID" value="THF54549.1"/>
    <property type="molecule type" value="Genomic_DNA"/>
</dbReference>
<dbReference type="Gene3D" id="3.40.630.30">
    <property type="match status" value="1"/>
</dbReference>
<gene>
    <name evidence="3" type="ORF">E6C48_21395</name>
</gene>
<dbReference type="RefSeq" id="WP_136360224.1">
    <property type="nucleotide sequence ID" value="NZ_SSNY01000018.1"/>
</dbReference>
<feature type="domain" description="BioF2-like acetyltransferase" evidence="2">
    <location>
        <begin position="171"/>
        <end position="317"/>
    </location>
</feature>
<feature type="region of interest" description="Disordered" evidence="1">
    <location>
        <begin position="363"/>
        <end position="382"/>
    </location>
</feature>
<keyword evidence="4" id="KW-1185">Reference proteome</keyword>